<proteinExistence type="predicted"/>
<dbReference type="InterPro" id="IPR001789">
    <property type="entry name" value="Sig_transdc_resp-reg_receiver"/>
</dbReference>
<dbReference type="AlphaFoldDB" id="A0A365KUE3"/>
<organism evidence="8 9">
    <name type="scientific">Planococcus halotolerans</name>
    <dbReference type="NCBI Taxonomy" id="2233542"/>
    <lineage>
        <taxon>Bacteria</taxon>
        <taxon>Bacillati</taxon>
        <taxon>Bacillota</taxon>
        <taxon>Bacilli</taxon>
        <taxon>Bacillales</taxon>
        <taxon>Caryophanaceae</taxon>
        <taxon>Planococcus</taxon>
    </lineage>
</organism>
<dbReference type="CDD" id="cd17535">
    <property type="entry name" value="REC_NarL-like"/>
    <property type="match status" value="1"/>
</dbReference>
<keyword evidence="9" id="KW-1185">Reference proteome</keyword>
<sequence length="227" mass="25183">MSVQKIDLLVLDSHPLFREGLKRILEMDPYLQVIAEGETGEQLMPLYRQYQPDVVLMEINLPSKTGIEALSELTQHFPHAKVLIFTVVDDFFYVSQAIQAGASGYLLKEMDPAAIVQAIKTVVKGGFYLHPKVTKDFIGALNRLGLASGGPFLQTTVIRPYHLLTARECGVLQLMADGHSNRSLGEALEISEKTVKNHVSSILRKMELQDRTQAVVIAIKNGWVALS</sequence>
<feature type="domain" description="Response regulatory" evidence="7">
    <location>
        <begin position="7"/>
        <end position="123"/>
    </location>
</feature>
<dbReference type="PANTHER" id="PTHR45566:SF2">
    <property type="entry name" value="NARL SUBFAMILY"/>
    <property type="match status" value="1"/>
</dbReference>
<dbReference type="InterPro" id="IPR051015">
    <property type="entry name" value="EvgA-like"/>
</dbReference>
<dbReference type="InterPro" id="IPR016032">
    <property type="entry name" value="Sig_transdc_resp-reg_C-effctor"/>
</dbReference>
<keyword evidence="4" id="KW-0804">Transcription</keyword>
<dbReference type="PROSITE" id="PS50043">
    <property type="entry name" value="HTH_LUXR_2"/>
    <property type="match status" value="1"/>
</dbReference>
<evidence type="ECO:0000259" key="7">
    <source>
        <dbReference type="PROSITE" id="PS50110"/>
    </source>
</evidence>
<comment type="caution">
    <text evidence="5">Lacks conserved residue(s) required for the propagation of feature annotation.</text>
</comment>
<evidence type="ECO:0000256" key="1">
    <source>
        <dbReference type="ARBA" id="ARBA00022553"/>
    </source>
</evidence>
<dbReference type="Pfam" id="PF00072">
    <property type="entry name" value="Response_reg"/>
    <property type="match status" value="1"/>
</dbReference>
<keyword evidence="3 8" id="KW-0238">DNA-binding</keyword>
<dbReference type="SMART" id="SM00421">
    <property type="entry name" value="HTH_LUXR"/>
    <property type="match status" value="1"/>
</dbReference>
<dbReference type="Pfam" id="PF00196">
    <property type="entry name" value="GerE"/>
    <property type="match status" value="1"/>
</dbReference>
<evidence type="ECO:0000259" key="6">
    <source>
        <dbReference type="PROSITE" id="PS50043"/>
    </source>
</evidence>
<keyword evidence="2" id="KW-0805">Transcription regulation</keyword>
<dbReference type="RefSeq" id="WP_112223955.1">
    <property type="nucleotide sequence ID" value="NZ_CP047673.1"/>
</dbReference>
<accession>A0A365KUE3</accession>
<dbReference type="EMBL" id="QLZR01000004">
    <property type="protein sequence ID" value="RAZ76789.1"/>
    <property type="molecule type" value="Genomic_DNA"/>
</dbReference>
<protein>
    <submittedName>
        <fullName evidence="8">DNA-binding response regulator</fullName>
    </submittedName>
</protein>
<dbReference type="Proteomes" id="UP000251002">
    <property type="component" value="Unassembled WGS sequence"/>
</dbReference>
<dbReference type="PANTHER" id="PTHR45566">
    <property type="entry name" value="HTH-TYPE TRANSCRIPTIONAL REGULATOR YHJB-RELATED"/>
    <property type="match status" value="1"/>
</dbReference>
<dbReference type="InterPro" id="IPR000792">
    <property type="entry name" value="Tscrpt_reg_LuxR_C"/>
</dbReference>
<name>A0A365KUE3_9BACL</name>
<dbReference type="CDD" id="cd06170">
    <property type="entry name" value="LuxR_C_like"/>
    <property type="match status" value="1"/>
</dbReference>
<dbReference type="InterPro" id="IPR011006">
    <property type="entry name" value="CheY-like_superfamily"/>
</dbReference>
<keyword evidence="1" id="KW-0597">Phosphoprotein</keyword>
<dbReference type="PRINTS" id="PR00038">
    <property type="entry name" value="HTHLUXR"/>
</dbReference>
<evidence type="ECO:0000256" key="3">
    <source>
        <dbReference type="ARBA" id="ARBA00023125"/>
    </source>
</evidence>
<dbReference type="SUPFAM" id="SSF46894">
    <property type="entry name" value="C-terminal effector domain of the bipartite response regulators"/>
    <property type="match status" value="1"/>
</dbReference>
<evidence type="ECO:0000256" key="5">
    <source>
        <dbReference type="PROSITE-ProRule" id="PRU00169"/>
    </source>
</evidence>
<comment type="caution">
    <text evidence="8">The sequence shown here is derived from an EMBL/GenBank/DDBJ whole genome shotgun (WGS) entry which is preliminary data.</text>
</comment>
<dbReference type="SUPFAM" id="SSF52172">
    <property type="entry name" value="CheY-like"/>
    <property type="match status" value="1"/>
</dbReference>
<dbReference type="InterPro" id="IPR058245">
    <property type="entry name" value="NreC/VraR/RcsB-like_REC"/>
</dbReference>
<feature type="domain" description="HTH luxR-type" evidence="6">
    <location>
        <begin position="157"/>
        <end position="222"/>
    </location>
</feature>
<gene>
    <name evidence="8" type="ORF">DP120_12230</name>
</gene>
<dbReference type="SMART" id="SM00448">
    <property type="entry name" value="REC"/>
    <property type="match status" value="1"/>
</dbReference>
<evidence type="ECO:0000256" key="4">
    <source>
        <dbReference type="ARBA" id="ARBA00023163"/>
    </source>
</evidence>
<dbReference type="GO" id="GO:0000160">
    <property type="term" value="P:phosphorelay signal transduction system"/>
    <property type="evidence" value="ECO:0007669"/>
    <property type="project" value="InterPro"/>
</dbReference>
<dbReference type="PROSITE" id="PS50110">
    <property type="entry name" value="RESPONSE_REGULATORY"/>
    <property type="match status" value="1"/>
</dbReference>
<dbReference type="GO" id="GO:0006355">
    <property type="term" value="P:regulation of DNA-templated transcription"/>
    <property type="evidence" value="ECO:0007669"/>
    <property type="project" value="InterPro"/>
</dbReference>
<evidence type="ECO:0000313" key="9">
    <source>
        <dbReference type="Proteomes" id="UP000251002"/>
    </source>
</evidence>
<evidence type="ECO:0000313" key="8">
    <source>
        <dbReference type="EMBL" id="RAZ76789.1"/>
    </source>
</evidence>
<dbReference type="GO" id="GO:0003677">
    <property type="term" value="F:DNA binding"/>
    <property type="evidence" value="ECO:0007669"/>
    <property type="project" value="UniProtKB-KW"/>
</dbReference>
<dbReference type="Gene3D" id="3.40.50.2300">
    <property type="match status" value="1"/>
</dbReference>
<evidence type="ECO:0000256" key="2">
    <source>
        <dbReference type="ARBA" id="ARBA00023015"/>
    </source>
</evidence>
<reference evidence="8 9" key="1">
    <citation type="submission" date="2018-06" db="EMBL/GenBank/DDBJ databases">
        <title>The draft genome sequences of strains SCU63 and S1.</title>
        <authorList>
            <person name="Gan L."/>
        </authorList>
    </citation>
    <scope>NUCLEOTIDE SEQUENCE [LARGE SCALE GENOMIC DNA]</scope>
    <source>
        <strain evidence="8 9">SCU63</strain>
    </source>
</reference>